<keyword evidence="4" id="KW-0575">Peroxidase</keyword>
<evidence type="ECO:0000313" key="16">
    <source>
        <dbReference type="EMBL" id="TYJ54974.1"/>
    </source>
</evidence>
<dbReference type="InterPro" id="IPR000866">
    <property type="entry name" value="AhpC/TSA"/>
</dbReference>
<dbReference type="FunFam" id="3.40.30.10:FF:000157">
    <property type="entry name" value="DOT5p Nuclear thiol peroxidase"/>
    <property type="match status" value="1"/>
</dbReference>
<reference evidence="16 17" key="1">
    <citation type="submission" date="2017-05" db="EMBL/GenBank/DDBJ databases">
        <title>The Genome Sequence of Tsuchiyaea wingfieldii DSM 27421.</title>
        <authorList>
            <person name="Cuomo C."/>
            <person name="Passer A."/>
            <person name="Billmyre B."/>
            <person name="Heitman J."/>
        </authorList>
    </citation>
    <scope>NUCLEOTIDE SEQUENCE [LARGE SCALE GENOMIC DNA]</scope>
    <source>
        <strain evidence="16 17">DSM 27421</strain>
    </source>
</reference>
<comment type="subcellular location">
    <subcellularLocation>
        <location evidence="1">Nucleus</location>
    </subcellularLocation>
</comment>
<evidence type="ECO:0000256" key="2">
    <source>
        <dbReference type="ARBA" id="ARBA00011245"/>
    </source>
</evidence>
<evidence type="ECO:0000256" key="3">
    <source>
        <dbReference type="ARBA" id="ARBA00013017"/>
    </source>
</evidence>
<evidence type="ECO:0000256" key="10">
    <source>
        <dbReference type="ARBA" id="ARBA00032824"/>
    </source>
</evidence>
<keyword evidence="8" id="KW-0539">Nucleus</keyword>
<dbReference type="GO" id="GO:0045454">
    <property type="term" value="P:cell redox homeostasis"/>
    <property type="evidence" value="ECO:0007669"/>
    <property type="project" value="TreeGrafter"/>
</dbReference>
<evidence type="ECO:0000256" key="9">
    <source>
        <dbReference type="ARBA" id="ARBA00023284"/>
    </source>
</evidence>
<comment type="subunit">
    <text evidence="2">Monomer.</text>
</comment>
<organism evidence="16 17">
    <name type="scientific">Cryptococcus floricola</name>
    <dbReference type="NCBI Taxonomy" id="2591691"/>
    <lineage>
        <taxon>Eukaryota</taxon>
        <taxon>Fungi</taxon>
        <taxon>Dikarya</taxon>
        <taxon>Basidiomycota</taxon>
        <taxon>Agaricomycotina</taxon>
        <taxon>Tremellomycetes</taxon>
        <taxon>Tremellales</taxon>
        <taxon>Cryptococcaceae</taxon>
        <taxon>Cryptococcus</taxon>
    </lineage>
</organism>
<dbReference type="GO" id="GO:0034599">
    <property type="term" value="P:cellular response to oxidative stress"/>
    <property type="evidence" value="ECO:0007669"/>
    <property type="project" value="TreeGrafter"/>
</dbReference>
<dbReference type="Proteomes" id="UP000322245">
    <property type="component" value="Unassembled WGS sequence"/>
</dbReference>
<evidence type="ECO:0000256" key="5">
    <source>
        <dbReference type="ARBA" id="ARBA00022862"/>
    </source>
</evidence>
<dbReference type="EMBL" id="NIDF01000049">
    <property type="protein sequence ID" value="TYJ54974.1"/>
    <property type="molecule type" value="Genomic_DNA"/>
</dbReference>
<protein>
    <recommendedName>
        <fullName evidence="3">thioredoxin-dependent peroxiredoxin</fullName>
        <ecNumber evidence="3">1.11.1.24</ecNumber>
    </recommendedName>
    <alternativeName>
        <fullName evidence="13">Nuclear thiol peroxidase</fullName>
    </alternativeName>
    <alternativeName>
        <fullName evidence="10">Thioredoxin peroxidase</fullName>
    </alternativeName>
</protein>
<dbReference type="SUPFAM" id="SSF52833">
    <property type="entry name" value="Thioredoxin-like"/>
    <property type="match status" value="1"/>
</dbReference>
<dbReference type="InterPro" id="IPR050924">
    <property type="entry name" value="Peroxiredoxin_BCP/PrxQ"/>
</dbReference>
<keyword evidence="5" id="KW-0049">Antioxidant</keyword>
<evidence type="ECO:0000256" key="6">
    <source>
        <dbReference type="ARBA" id="ARBA00023002"/>
    </source>
</evidence>
<name>A0A5D3AWU1_9TREE</name>
<dbReference type="Pfam" id="PF00578">
    <property type="entry name" value="AhpC-TSA"/>
    <property type="match status" value="1"/>
</dbReference>
<proteinExistence type="inferred from homology"/>
<accession>A0A5D3AWU1</accession>
<comment type="caution">
    <text evidence="16">The sequence shown here is derived from an EMBL/GenBank/DDBJ whole genome shotgun (WGS) entry which is preliminary data.</text>
</comment>
<dbReference type="PANTHER" id="PTHR42801:SF23">
    <property type="entry name" value="PEROXIREDOXIN DOT5"/>
    <property type="match status" value="1"/>
</dbReference>
<keyword evidence="7" id="KW-1015">Disulfide bond</keyword>
<gene>
    <name evidence="16" type="ORF">B9479_004386</name>
</gene>
<dbReference type="PANTHER" id="PTHR42801">
    <property type="entry name" value="THIOREDOXIN-DEPENDENT PEROXIDE REDUCTASE"/>
    <property type="match status" value="1"/>
</dbReference>
<keyword evidence="9" id="KW-0676">Redox-active center</keyword>
<dbReference type="Gene3D" id="3.40.30.10">
    <property type="entry name" value="Glutaredoxin"/>
    <property type="match status" value="1"/>
</dbReference>
<feature type="region of interest" description="Disordered" evidence="14">
    <location>
        <begin position="1"/>
        <end position="137"/>
    </location>
</feature>
<dbReference type="AlphaFoldDB" id="A0A5D3AWU1"/>
<dbReference type="InterPro" id="IPR036249">
    <property type="entry name" value="Thioredoxin-like_sf"/>
</dbReference>
<dbReference type="InterPro" id="IPR013766">
    <property type="entry name" value="Thioredoxin_domain"/>
</dbReference>
<evidence type="ECO:0000256" key="1">
    <source>
        <dbReference type="ARBA" id="ARBA00004123"/>
    </source>
</evidence>
<dbReference type="GO" id="GO:0005737">
    <property type="term" value="C:cytoplasm"/>
    <property type="evidence" value="ECO:0007669"/>
    <property type="project" value="TreeGrafter"/>
</dbReference>
<evidence type="ECO:0000256" key="11">
    <source>
        <dbReference type="ARBA" id="ARBA00038489"/>
    </source>
</evidence>
<evidence type="ECO:0000256" key="13">
    <source>
        <dbReference type="ARBA" id="ARBA00077538"/>
    </source>
</evidence>
<keyword evidence="6" id="KW-0560">Oxidoreductase</keyword>
<feature type="compositionally biased region" description="Acidic residues" evidence="14">
    <location>
        <begin position="118"/>
        <end position="128"/>
    </location>
</feature>
<comment type="catalytic activity">
    <reaction evidence="12">
        <text>a hydroperoxide + [thioredoxin]-dithiol = an alcohol + [thioredoxin]-disulfide + H2O</text>
        <dbReference type="Rhea" id="RHEA:62620"/>
        <dbReference type="Rhea" id="RHEA-COMP:10698"/>
        <dbReference type="Rhea" id="RHEA-COMP:10700"/>
        <dbReference type="ChEBI" id="CHEBI:15377"/>
        <dbReference type="ChEBI" id="CHEBI:29950"/>
        <dbReference type="ChEBI" id="CHEBI:30879"/>
        <dbReference type="ChEBI" id="CHEBI:35924"/>
        <dbReference type="ChEBI" id="CHEBI:50058"/>
        <dbReference type="EC" id="1.11.1.24"/>
    </reaction>
</comment>
<evidence type="ECO:0000256" key="12">
    <source>
        <dbReference type="ARBA" id="ARBA00049091"/>
    </source>
</evidence>
<evidence type="ECO:0000259" key="15">
    <source>
        <dbReference type="PROSITE" id="PS51352"/>
    </source>
</evidence>
<keyword evidence="17" id="KW-1185">Reference proteome</keyword>
<sequence length="280" mass="30763">MASPPPDGGPRRSSRPKRTITVAESDEENDIPKPAPKKTKAQRAKEAKDVVVVSDEDEEEAFSPDVLDALKGDSDEEGIKDDDSPPPKNIKGKKAAPKATAKKEKAPPKPRKKKEVTPETESEDDEADGPTLKLGDKLPSIKLKNEDGELVDVSTLVGEKGVVFFLYPKADTPGCTNQACGFRDMYAEIAAYDYEVYGLSKDLPTAQQKWKAKKNLNYHLLSDPKSKLIEKLGAFVPPKNTKRSHFIFEKGTGELIDAEIGVRPAEDPNNVLAFLTEKYD</sequence>
<evidence type="ECO:0000256" key="7">
    <source>
        <dbReference type="ARBA" id="ARBA00023157"/>
    </source>
</evidence>
<evidence type="ECO:0000313" key="17">
    <source>
        <dbReference type="Proteomes" id="UP000322245"/>
    </source>
</evidence>
<evidence type="ECO:0000256" key="8">
    <source>
        <dbReference type="ARBA" id="ARBA00023242"/>
    </source>
</evidence>
<dbReference type="CDD" id="cd03017">
    <property type="entry name" value="PRX_BCP"/>
    <property type="match status" value="1"/>
</dbReference>
<dbReference type="GO" id="GO:0005634">
    <property type="term" value="C:nucleus"/>
    <property type="evidence" value="ECO:0007669"/>
    <property type="project" value="UniProtKB-SubCell"/>
</dbReference>
<evidence type="ECO:0000256" key="14">
    <source>
        <dbReference type="SAM" id="MobiDB-lite"/>
    </source>
</evidence>
<feature type="domain" description="Thioredoxin" evidence="15">
    <location>
        <begin position="132"/>
        <end position="277"/>
    </location>
</feature>
<dbReference type="GO" id="GO:0008379">
    <property type="term" value="F:thioredoxin peroxidase activity"/>
    <property type="evidence" value="ECO:0007669"/>
    <property type="project" value="TreeGrafter"/>
</dbReference>
<dbReference type="EC" id="1.11.1.24" evidence="3"/>
<dbReference type="PROSITE" id="PS51352">
    <property type="entry name" value="THIOREDOXIN_2"/>
    <property type="match status" value="1"/>
</dbReference>
<comment type="similarity">
    <text evidence="11">Belongs to the peroxiredoxin family. BCP/PrxQ subfamily.</text>
</comment>
<evidence type="ECO:0000256" key="4">
    <source>
        <dbReference type="ARBA" id="ARBA00022559"/>
    </source>
</evidence>